<dbReference type="Proteomes" id="UP001066276">
    <property type="component" value="Chromosome 8"/>
</dbReference>
<sequence>MPKRDARPLEGPTHHRKNKRDQARCLPRARSNSVATTKTLKRQEKQCPLDARKPNCQVHAKTSLEKLARGRKALICHREQ</sequence>
<accession>A0AAV7N924</accession>
<comment type="caution">
    <text evidence="2">The sequence shown here is derived from an EMBL/GenBank/DDBJ whole genome shotgun (WGS) entry which is preliminary data.</text>
</comment>
<evidence type="ECO:0000313" key="2">
    <source>
        <dbReference type="EMBL" id="KAJ1112560.1"/>
    </source>
</evidence>
<organism evidence="2 3">
    <name type="scientific">Pleurodeles waltl</name>
    <name type="common">Iberian ribbed newt</name>
    <dbReference type="NCBI Taxonomy" id="8319"/>
    <lineage>
        <taxon>Eukaryota</taxon>
        <taxon>Metazoa</taxon>
        <taxon>Chordata</taxon>
        <taxon>Craniata</taxon>
        <taxon>Vertebrata</taxon>
        <taxon>Euteleostomi</taxon>
        <taxon>Amphibia</taxon>
        <taxon>Batrachia</taxon>
        <taxon>Caudata</taxon>
        <taxon>Salamandroidea</taxon>
        <taxon>Salamandridae</taxon>
        <taxon>Pleurodelinae</taxon>
        <taxon>Pleurodeles</taxon>
    </lineage>
</organism>
<evidence type="ECO:0000256" key="1">
    <source>
        <dbReference type="SAM" id="MobiDB-lite"/>
    </source>
</evidence>
<proteinExistence type="predicted"/>
<dbReference type="EMBL" id="JANPWB010000012">
    <property type="protein sequence ID" value="KAJ1112560.1"/>
    <property type="molecule type" value="Genomic_DNA"/>
</dbReference>
<feature type="region of interest" description="Disordered" evidence="1">
    <location>
        <begin position="1"/>
        <end position="45"/>
    </location>
</feature>
<evidence type="ECO:0000313" key="3">
    <source>
        <dbReference type="Proteomes" id="UP001066276"/>
    </source>
</evidence>
<protein>
    <submittedName>
        <fullName evidence="2">Uncharacterized protein</fullName>
    </submittedName>
</protein>
<gene>
    <name evidence="2" type="ORF">NDU88_000822</name>
</gene>
<keyword evidence="3" id="KW-1185">Reference proteome</keyword>
<reference evidence="2" key="1">
    <citation type="journal article" date="2022" name="bioRxiv">
        <title>Sequencing and chromosome-scale assembly of the giantPleurodeles waltlgenome.</title>
        <authorList>
            <person name="Brown T."/>
            <person name="Elewa A."/>
            <person name="Iarovenko S."/>
            <person name="Subramanian E."/>
            <person name="Araus A.J."/>
            <person name="Petzold A."/>
            <person name="Susuki M."/>
            <person name="Suzuki K.-i.T."/>
            <person name="Hayashi T."/>
            <person name="Toyoda A."/>
            <person name="Oliveira C."/>
            <person name="Osipova E."/>
            <person name="Leigh N.D."/>
            <person name="Simon A."/>
            <person name="Yun M.H."/>
        </authorList>
    </citation>
    <scope>NUCLEOTIDE SEQUENCE</scope>
    <source>
        <strain evidence="2">20211129_DDA</strain>
        <tissue evidence="2">Liver</tissue>
    </source>
</reference>
<dbReference type="AlphaFoldDB" id="A0AAV7N924"/>
<name>A0AAV7N924_PLEWA</name>